<dbReference type="InterPro" id="IPR004299">
    <property type="entry name" value="MBOAT_fam"/>
</dbReference>
<dbReference type="InterPro" id="IPR049941">
    <property type="entry name" value="LPLAT_7/PORCN-like"/>
</dbReference>
<name>A0A8J1YAF4_OWEFU</name>
<evidence type="ECO:0000256" key="3">
    <source>
        <dbReference type="ARBA" id="ARBA00022692"/>
    </source>
</evidence>
<evidence type="ECO:0000256" key="5">
    <source>
        <dbReference type="ARBA" id="ARBA00023136"/>
    </source>
</evidence>
<evidence type="ECO:0000256" key="2">
    <source>
        <dbReference type="ARBA" id="ARBA00022679"/>
    </source>
</evidence>
<proteinExistence type="predicted"/>
<keyword evidence="6" id="KW-0012">Acyltransferase</keyword>
<keyword evidence="2" id="KW-0808">Transferase</keyword>
<evidence type="ECO:0000313" key="8">
    <source>
        <dbReference type="Proteomes" id="UP000749559"/>
    </source>
</evidence>
<evidence type="ECO:0000256" key="6">
    <source>
        <dbReference type="ARBA" id="ARBA00023315"/>
    </source>
</evidence>
<comment type="caution">
    <text evidence="7">The sequence shown here is derived from an EMBL/GenBank/DDBJ whole genome shotgun (WGS) entry which is preliminary data.</text>
</comment>
<dbReference type="Pfam" id="PF03062">
    <property type="entry name" value="MBOAT"/>
    <property type="match status" value="1"/>
</dbReference>
<keyword evidence="4" id="KW-1133">Transmembrane helix</keyword>
<keyword evidence="5" id="KW-0472">Membrane</keyword>
<organism evidence="7 8">
    <name type="scientific">Owenia fusiformis</name>
    <name type="common">Polychaete worm</name>
    <dbReference type="NCBI Taxonomy" id="6347"/>
    <lineage>
        <taxon>Eukaryota</taxon>
        <taxon>Metazoa</taxon>
        <taxon>Spiralia</taxon>
        <taxon>Lophotrochozoa</taxon>
        <taxon>Annelida</taxon>
        <taxon>Polychaeta</taxon>
        <taxon>Sedentaria</taxon>
        <taxon>Canalipalpata</taxon>
        <taxon>Sabellida</taxon>
        <taxon>Oweniida</taxon>
        <taxon>Oweniidae</taxon>
        <taxon>Owenia</taxon>
    </lineage>
</organism>
<dbReference type="PANTHER" id="PTHR13906:SF4">
    <property type="entry name" value="LYSOPHOSPHOLIPID ACYLTRANSFERASE 6"/>
    <property type="match status" value="1"/>
</dbReference>
<gene>
    <name evidence="7" type="ORF">OFUS_LOCUS589</name>
</gene>
<comment type="subcellular location">
    <subcellularLocation>
        <location evidence="1">Membrane</location>
        <topology evidence="1">Multi-pass membrane protein</topology>
    </subcellularLocation>
</comment>
<dbReference type="GO" id="GO:0030258">
    <property type="term" value="P:lipid modification"/>
    <property type="evidence" value="ECO:0007669"/>
    <property type="project" value="TreeGrafter"/>
</dbReference>
<dbReference type="AlphaFoldDB" id="A0A8J1YAF4"/>
<keyword evidence="8" id="KW-1185">Reference proteome</keyword>
<sequence>MADEWFAGSRLLHPLVAVINLPLDQVNFISCQLVSLLLAYVYRTSFAADKTSPTIRHAISFPIGLAMAYFCFGNQTIHLLLQAGICVGVMTYIKSKEMPFIVLVIAMSHLSIMHIYRVLFDYGNFTLDISGPLMIQTQKLTVLAFELYDGRREESKLKPEQKEKQVKALPSLLEVCGYLFNFHGILVGPMVFFTDYMAFIDGSNYTNAQKSQIDSDRSESTPSPGSQVIKKLVTAIICALCFMFILPMFPPDSLITPEFQAKPLLSKLLYLYVCMAIVRTRYYFAWSLTEAINTNAGLGFNGYDEAGDAKWNLATNANIAGVELGTSLKVILDNWNITTTQWLRFVVYERVKVQKTLLVFAVSAFWHGFYPGYYFTFGGGAFLIMAARKIRRIVRPQFQTSESLKVVYDIITLTFAQLSLSYCVFCFLTLEFWSTMNVYRSLYFYMHIGSLLVLLILPAKPASRPPKDGATVAEPEKKTS</sequence>
<dbReference type="OrthoDB" id="286734at2759"/>
<accession>A0A8J1YAF4</accession>
<dbReference type="PANTHER" id="PTHR13906">
    <property type="entry name" value="PORCUPINE"/>
    <property type="match status" value="1"/>
</dbReference>
<dbReference type="GO" id="GO:0016746">
    <property type="term" value="F:acyltransferase activity"/>
    <property type="evidence" value="ECO:0007669"/>
    <property type="project" value="UniProtKB-KW"/>
</dbReference>
<dbReference type="GO" id="GO:0016020">
    <property type="term" value="C:membrane"/>
    <property type="evidence" value="ECO:0007669"/>
    <property type="project" value="UniProtKB-SubCell"/>
</dbReference>
<evidence type="ECO:0000256" key="4">
    <source>
        <dbReference type="ARBA" id="ARBA00022989"/>
    </source>
</evidence>
<evidence type="ECO:0000313" key="7">
    <source>
        <dbReference type="EMBL" id="CAH1772912.1"/>
    </source>
</evidence>
<dbReference type="Proteomes" id="UP000749559">
    <property type="component" value="Unassembled WGS sequence"/>
</dbReference>
<dbReference type="EMBL" id="CAIIXF020000001">
    <property type="protein sequence ID" value="CAH1772912.1"/>
    <property type="molecule type" value="Genomic_DNA"/>
</dbReference>
<keyword evidence="3" id="KW-0812">Transmembrane</keyword>
<evidence type="ECO:0000256" key="1">
    <source>
        <dbReference type="ARBA" id="ARBA00004141"/>
    </source>
</evidence>
<protein>
    <submittedName>
        <fullName evidence="7">Uncharacterized protein</fullName>
    </submittedName>
</protein>
<reference evidence="7" key="1">
    <citation type="submission" date="2022-03" db="EMBL/GenBank/DDBJ databases">
        <authorList>
            <person name="Martin C."/>
        </authorList>
    </citation>
    <scope>NUCLEOTIDE SEQUENCE</scope>
</reference>